<protein>
    <submittedName>
        <fullName evidence="1">Uncharacterized protein</fullName>
    </submittedName>
</protein>
<sequence length="111" mass="12637">MSKEVIANNYETSHTSSCSDWLANMPEEIRKAESLGKFKDVSSLAHSYLEAEKSLNQRVAVPKDDSSDEALSKKLCKFRKNRSLNFVKPILKFNHQMSHSFIPVWNGHSPL</sequence>
<organism evidence="1">
    <name type="scientific">Candidatus Tisiphia endosymbiont of Sergentomyia squamirostris</name>
    <dbReference type="NCBI Taxonomy" id="3113639"/>
    <lineage>
        <taxon>Bacteria</taxon>
        <taxon>Pseudomonadati</taxon>
        <taxon>Pseudomonadota</taxon>
        <taxon>Alphaproteobacteria</taxon>
        <taxon>Rickettsiales</taxon>
        <taxon>Rickettsiaceae</taxon>
        <taxon>Rickettsieae</taxon>
        <taxon>Candidatus Tisiphia</taxon>
    </lineage>
</organism>
<dbReference type="AlphaFoldDB" id="A0AAT9G7B7"/>
<proteinExistence type="predicted"/>
<reference evidence="1" key="1">
    <citation type="submission" date="2024-01" db="EMBL/GenBank/DDBJ databases">
        <title>Sequencing the genomes of a sandfly, Sergentomyia squamirostris, and its two endosymbionts.</title>
        <authorList>
            <person name="Itokawa K."/>
            <person name="Sanjoba C."/>
        </authorList>
    </citation>
    <scope>NUCLEOTIDE SEQUENCE</scope>
    <source>
        <strain evidence="1">RiSSQ</strain>
    </source>
</reference>
<evidence type="ECO:0000313" key="1">
    <source>
        <dbReference type="EMBL" id="BFD45673.1"/>
    </source>
</evidence>
<accession>A0AAT9G7B7</accession>
<dbReference type="EMBL" id="AP029170">
    <property type="protein sequence ID" value="BFD45673.1"/>
    <property type="molecule type" value="Genomic_DNA"/>
</dbReference>
<name>A0AAT9G7B7_9RICK</name>
<gene>
    <name evidence="1" type="ORF">DMENIID0002_03190</name>
</gene>